<name>A0AAV4XJ79_CAEEX</name>
<comment type="caution">
    <text evidence="1">The sequence shown here is derived from an EMBL/GenBank/DDBJ whole genome shotgun (WGS) entry which is preliminary data.</text>
</comment>
<dbReference type="Proteomes" id="UP001054945">
    <property type="component" value="Unassembled WGS sequence"/>
</dbReference>
<accession>A0AAV4XJ79</accession>
<reference evidence="1 2" key="1">
    <citation type="submission" date="2021-06" db="EMBL/GenBank/DDBJ databases">
        <title>Caerostris extrusa draft genome.</title>
        <authorList>
            <person name="Kono N."/>
            <person name="Arakawa K."/>
        </authorList>
    </citation>
    <scope>NUCLEOTIDE SEQUENCE [LARGE SCALE GENOMIC DNA]</scope>
</reference>
<evidence type="ECO:0000313" key="1">
    <source>
        <dbReference type="EMBL" id="GIY94704.1"/>
    </source>
</evidence>
<evidence type="ECO:0000313" key="2">
    <source>
        <dbReference type="Proteomes" id="UP001054945"/>
    </source>
</evidence>
<proteinExistence type="predicted"/>
<organism evidence="1 2">
    <name type="scientific">Caerostris extrusa</name>
    <name type="common">Bark spider</name>
    <name type="synonym">Caerostris bankana</name>
    <dbReference type="NCBI Taxonomy" id="172846"/>
    <lineage>
        <taxon>Eukaryota</taxon>
        <taxon>Metazoa</taxon>
        <taxon>Ecdysozoa</taxon>
        <taxon>Arthropoda</taxon>
        <taxon>Chelicerata</taxon>
        <taxon>Arachnida</taxon>
        <taxon>Araneae</taxon>
        <taxon>Araneomorphae</taxon>
        <taxon>Entelegynae</taxon>
        <taxon>Araneoidea</taxon>
        <taxon>Araneidae</taxon>
        <taxon>Caerostris</taxon>
    </lineage>
</organism>
<dbReference type="EMBL" id="BPLR01017817">
    <property type="protein sequence ID" value="GIY94704.1"/>
    <property type="molecule type" value="Genomic_DNA"/>
</dbReference>
<keyword evidence="2" id="KW-1185">Reference proteome</keyword>
<protein>
    <submittedName>
        <fullName evidence="1">Uncharacterized protein</fullName>
    </submittedName>
</protein>
<gene>
    <name evidence="1" type="ORF">CEXT_638661</name>
</gene>
<sequence length="97" mass="10820">MPILQKTEDSSLKGLMDFLEQYVQKKRNGKSCSYCLGANLNSNKKRNFAEKLTGISLTAALAKLTNQRIPSGNISIAYFAIKNNLSRIILCSYKLES</sequence>
<dbReference type="AlphaFoldDB" id="A0AAV4XJ79"/>